<organism evidence="2">
    <name type="scientific">uncultured Rubrobacteraceae bacterium</name>
    <dbReference type="NCBI Taxonomy" id="349277"/>
    <lineage>
        <taxon>Bacteria</taxon>
        <taxon>Bacillati</taxon>
        <taxon>Actinomycetota</taxon>
        <taxon>Rubrobacteria</taxon>
        <taxon>Rubrobacterales</taxon>
        <taxon>Rubrobacteraceae</taxon>
        <taxon>environmental samples</taxon>
    </lineage>
</organism>
<accession>A0A6J4QK22</accession>
<evidence type="ECO:0000313" key="2">
    <source>
        <dbReference type="EMBL" id="CAA9442155.1"/>
    </source>
</evidence>
<feature type="compositionally biased region" description="Polar residues" evidence="1">
    <location>
        <begin position="138"/>
        <end position="148"/>
    </location>
</feature>
<dbReference type="EMBL" id="CADCVG010000001">
    <property type="protein sequence ID" value="CAA9442155.1"/>
    <property type="molecule type" value="Genomic_DNA"/>
</dbReference>
<feature type="non-terminal residue" evidence="2">
    <location>
        <position position="1"/>
    </location>
</feature>
<feature type="region of interest" description="Disordered" evidence="1">
    <location>
        <begin position="72"/>
        <end position="92"/>
    </location>
</feature>
<feature type="region of interest" description="Disordered" evidence="1">
    <location>
        <begin position="125"/>
        <end position="148"/>
    </location>
</feature>
<feature type="non-terminal residue" evidence="2">
    <location>
        <position position="148"/>
    </location>
</feature>
<evidence type="ECO:0000256" key="1">
    <source>
        <dbReference type="SAM" id="MobiDB-lite"/>
    </source>
</evidence>
<protein>
    <submittedName>
        <fullName evidence="2">Uncharacterized protein</fullName>
    </submittedName>
</protein>
<gene>
    <name evidence="2" type="ORF">AVDCRST_MAG14-62</name>
</gene>
<name>A0A6J4QK22_9ACTN</name>
<proteinExistence type="predicted"/>
<reference evidence="2" key="1">
    <citation type="submission" date="2020-02" db="EMBL/GenBank/DDBJ databases">
        <authorList>
            <person name="Meier V. D."/>
        </authorList>
    </citation>
    <scope>NUCLEOTIDE SEQUENCE</scope>
    <source>
        <strain evidence="2">AVDCRST_MAG14</strain>
    </source>
</reference>
<sequence length="148" mass="16804">EQGHQVSPGTHRWLHLRGRPLRVRDERVLLPERLRGTRTGDLDTGYLHLRLPGAGPDPGLQGRLERCPGDTLHVGRGHRSDVGTLPPLPRPGRCRRPGRLRGEVHEALALLLELGHVRRRLRRWRRRPRPGSAAHGPRQSQQYPPGRV</sequence>
<dbReference type="AlphaFoldDB" id="A0A6J4QK22"/>